<dbReference type="SMART" id="SM00473">
    <property type="entry name" value="PAN_AP"/>
    <property type="match status" value="2"/>
</dbReference>
<dbReference type="EMBL" id="JAVXUP010000262">
    <property type="protein sequence ID" value="KAK3032635.1"/>
    <property type="molecule type" value="Genomic_DNA"/>
</dbReference>
<reference evidence="4" key="1">
    <citation type="submission" date="2022-12" db="EMBL/GenBank/DDBJ databases">
        <title>Draft genome assemblies for two species of Escallonia (Escalloniales).</title>
        <authorList>
            <person name="Chanderbali A."/>
            <person name="Dervinis C."/>
            <person name="Anghel I."/>
            <person name="Soltis D."/>
            <person name="Soltis P."/>
            <person name="Zapata F."/>
        </authorList>
    </citation>
    <scope>NUCLEOTIDE SEQUENCE</scope>
    <source>
        <strain evidence="4">UCBG64.0493</strain>
        <tissue evidence="4">Leaf</tissue>
    </source>
</reference>
<evidence type="ECO:0000313" key="4">
    <source>
        <dbReference type="EMBL" id="KAK3032635.1"/>
    </source>
</evidence>
<name>A0AA88WY05_9ASTE</name>
<keyword evidence="1" id="KW-0732">Signal</keyword>
<evidence type="ECO:0000313" key="5">
    <source>
        <dbReference type="Proteomes" id="UP001188597"/>
    </source>
</evidence>
<feature type="domain" description="Apple" evidence="3">
    <location>
        <begin position="289"/>
        <end position="371"/>
    </location>
</feature>
<dbReference type="InterPro" id="IPR000858">
    <property type="entry name" value="S_locus_glycoprot_dom"/>
</dbReference>
<keyword evidence="2" id="KW-1015">Disulfide bond</keyword>
<accession>A0AA88WY05</accession>
<dbReference type="PANTHER" id="PTHR32444">
    <property type="entry name" value="BULB-TYPE LECTIN DOMAIN-CONTAINING PROTEIN"/>
    <property type="match status" value="1"/>
</dbReference>
<dbReference type="CDD" id="cd01098">
    <property type="entry name" value="PAN_AP_plant"/>
    <property type="match status" value="2"/>
</dbReference>
<evidence type="ECO:0000259" key="3">
    <source>
        <dbReference type="PROSITE" id="PS50948"/>
    </source>
</evidence>
<dbReference type="Proteomes" id="UP001188597">
    <property type="component" value="Unassembled WGS sequence"/>
</dbReference>
<dbReference type="PROSITE" id="PS50948">
    <property type="entry name" value="PAN"/>
    <property type="match status" value="2"/>
</dbReference>
<proteinExistence type="predicted"/>
<feature type="domain" description="Apple" evidence="3">
    <location>
        <begin position="84"/>
        <end position="166"/>
    </location>
</feature>
<evidence type="ECO:0000256" key="1">
    <source>
        <dbReference type="ARBA" id="ARBA00022729"/>
    </source>
</evidence>
<dbReference type="Pfam" id="PF00954">
    <property type="entry name" value="S_locus_glycop"/>
    <property type="match status" value="2"/>
</dbReference>
<dbReference type="GO" id="GO:0048544">
    <property type="term" value="P:recognition of pollen"/>
    <property type="evidence" value="ECO:0007669"/>
    <property type="project" value="InterPro"/>
</dbReference>
<dbReference type="Pfam" id="PF08276">
    <property type="entry name" value="PAN_2"/>
    <property type="match status" value="2"/>
</dbReference>
<dbReference type="PANTHER" id="PTHR32444:SF234">
    <property type="entry name" value="RECEPTOR-LIKE SERINE_THREONINE-PROTEIN KINASE"/>
    <property type="match status" value="1"/>
</dbReference>
<sequence length="379" mass="42028">MSALSYSDALQRLIWDNSTLQWLVQVALPCDQCDNYGKCGSNAICTINDPRICSCLAGYVPKSSQEWDVLIWSGGCVRKVPLGCPAGEGFFALERVKKPDLLQYRINTSMTLQECEVECLKNCSCTAYANSNVTGGGSGCLLWFEDLVDIRKLDEAANNKLYIRVPASDLPPISEPKKKKNVVVVPVAGDASIAVVLLIVSFSIWKCRLGKEGTVQRLIWDNSTLEWLVQVALPRHQCDNYGNCGPNAICTINDPRICSCLAGYVPKSLQDWDVLIWSGGCVRKIPLDCPVGEGFIALEKVKKPDFLKFWINTSMRLQECEVECLKNCSCTAYADLNVTVGGSGCLLWFEDLVDIRKLEEAANQKLYIRVPASDLRIYL</sequence>
<dbReference type="InterPro" id="IPR003609">
    <property type="entry name" value="Pan_app"/>
</dbReference>
<protein>
    <recommendedName>
        <fullName evidence="3">Apple domain-containing protein</fullName>
    </recommendedName>
</protein>
<evidence type="ECO:0000256" key="2">
    <source>
        <dbReference type="ARBA" id="ARBA00023157"/>
    </source>
</evidence>
<comment type="caution">
    <text evidence="4">The sequence shown here is derived from an EMBL/GenBank/DDBJ whole genome shotgun (WGS) entry which is preliminary data.</text>
</comment>
<dbReference type="AlphaFoldDB" id="A0AA88WY05"/>
<gene>
    <name evidence="4" type="ORF">RJ639_036595</name>
</gene>
<organism evidence="4 5">
    <name type="scientific">Escallonia herrerae</name>
    <dbReference type="NCBI Taxonomy" id="1293975"/>
    <lineage>
        <taxon>Eukaryota</taxon>
        <taxon>Viridiplantae</taxon>
        <taxon>Streptophyta</taxon>
        <taxon>Embryophyta</taxon>
        <taxon>Tracheophyta</taxon>
        <taxon>Spermatophyta</taxon>
        <taxon>Magnoliopsida</taxon>
        <taxon>eudicotyledons</taxon>
        <taxon>Gunneridae</taxon>
        <taxon>Pentapetalae</taxon>
        <taxon>asterids</taxon>
        <taxon>campanulids</taxon>
        <taxon>Escalloniales</taxon>
        <taxon>Escalloniaceae</taxon>
        <taxon>Escallonia</taxon>
    </lineage>
</organism>
<keyword evidence="5" id="KW-1185">Reference proteome</keyword>